<gene>
    <name evidence="2" type="ORF">DdX_07988</name>
</gene>
<reference evidence="2" key="1">
    <citation type="submission" date="2022-01" db="EMBL/GenBank/DDBJ databases">
        <title>Genome Sequence Resource for Two Populations of Ditylenchus destructor, the Migratory Endoparasitic Phytonematode.</title>
        <authorList>
            <person name="Zhang H."/>
            <person name="Lin R."/>
            <person name="Xie B."/>
        </authorList>
    </citation>
    <scope>NUCLEOTIDE SEQUENCE</scope>
    <source>
        <strain evidence="2">BazhouSP</strain>
    </source>
</reference>
<accession>A0AAD4N3K0</accession>
<evidence type="ECO:0000256" key="1">
    <source>
        <dbReference type="SAM" id="MobiDB-lite"/>
    </source>
</evidence>
<feature type="region of interest" description="Disordered" evidence="1">
    <location>
        <begin position="193"/>
        <end position="240"/>
    </location>
</feature>
<dbReference type="Proteomes" id="UP001201812">
    <property type="component" value="Unassembled WGS sequence"/>
</dbReference>
<keyword evidence="3" id="KW-1185">Reference proteome</keyword>
<organism evidence="2 3">
    <name type="scientific">Ditylenchus destructor</name>
    <dbReference type="NCBI Taxonomy" id="166010"/>
    <lineage>
        <taxon>Eukaryota</taxon>
        <taxon>Metazoa</taxon>
        <taxon>Ecdysozoa</taxon>
        <taxon>Nematoda</taxon>
        <taxon>Chromadorea</taxon>
        <taxon>Rhabditida</taxon>
        <taxon>Tylenchina</taxon>
        <taxon>Tylenchomorpha</taxon>
        <taxon>Sphaerularioidea</taxon>
        <taxon>Anguinidae</taxon>
        <taxon>Anguininae</taxon>
        <taxon>Ditylenchus</taxon>
    </lineage>
</organism>
<dbReference type="AlphaFoldDB" id="A0AAD4N3K0"/>
<proteinExistence type="predicted"/>
<feature type="compositionally biased region" description="Basic and acidic residues" evidence="1">
    <location>
        <begin position="58"/>
        <end position="77"/>
    </location>
</feature>
<evidence type="ECO:0000313" key="2">
    <source>
        <dbReference type="EMBL" id="KAI1715664.1"/>
    </source>
</evidence>
<feature type="compositionally biased region" description="Low complexity" evidence="1">
    <location>
        <begin position="91"/>
        <end position="108"/>
    </location>
</feature>
<feature type="region of interest" description="Disordered" evidence="1">
    <location>
        <begin position="307"/>
        <end position="412"/>
    </location>
</feature>
<feature type="region of interest" description="Disordered" evidence="1">
    <location>
        <begin position="154"/>
        <end position="173"/>
    </location>
</feature>
<comment type="caution">
    <text evidence="2">The sequence shown here is derived from an EMBL/GenBank/DDBJ whole genome shotgun (WGS) entry which is preliminary data.</text>
</comment>
<name>A0AAD4N3K0_9BILA</name>
<feature type="compositionally biased region" description="Polar residues" evidence="1">
    <location>
        <begin position="134"/>
        <end position="144"/>
    </location>
</feature>
<evidence type="ECO:0000313" key="3">
    <source>
        <dbReference type="Proteomes" id="UP001201812"/>
    </source>
</evidence>
<feature type="region of interest" description="Disordered" evidence="1">
    <location>
        <begin position="58"/>
        <end position="144"/>
    </location>
</feature>
<protein>
    <submittedName>
        <fullName evidence="2">Uncharacterized protein</fullName>
    </submittedName>
</protein>
<feature type="region of interest" description="Disordered" evidence="1">
    <location>
        <begin position="272"/>
        <end position="292"/>
    </location>
</feature>
<feature type="compositionally biased region" description="Polar residues" evidence="1">
    <location>
        <begin position="384"/>
        <end position="397"/>
    </location>
</feature>
<sequence>MYKVLTENLQQELREQDDRFKRHLQWEQERKLQLEDAIRTQFGDEQLNQLKAFIETNNEKKGSERKANTNLWKHDSSRPATAATLVGHQESSPSVPLSLTSSFSSMDSQPLSRNLLPRGGRMATPQEGHDRDVQSANFGKSRTNSNLEQTNRFTASAHSTRRNHRPSPTDYKDDLEDISHLLLDDGGEIEEIGPGDASALSRSHDSGISVRKSTMESPRIRSVHPVPTRRRSRGPAMGSRQLSNILSERAEPKNVISNVKRTISATLPAASSRGLVRESESTESSNVSMCERRDSAVHVDNIRLDGEVGSFRNPDRISSASVLPKPRPRIRSMPVSEPQLQDDPDLPPNYSGETDEEDVVDDILNNSLPHRSAATKAASRAGRPSSSNKSTRGSISAKSHDSGYLEGPFSRK</sequence>
<dbReference type="EMBL" id="JAKKPZ010000011">
    <property type="protein sequence ID" value="KAI1715664.1"/>
    <property type="molecule type" value="Genomic_DNA"/>
</dbReference>